<organism evidence="2 3">
    <name type="scientific">Pontiella desulfatans</name>
    <dbReference type="NCBI Taxonomy" id="2750659"/>
    <lineage>
        <taxon>Bacteria</taxon>
        <taxon>Pseudomonadati</taxon>
        <taxon>Kiritimatiellota</taxon>
        <taxon>Kiritimatiellia</taxon>
        <taxon>Kiritimatiellales</taxon>
        <taxon>Pontiellaceae</taxon>
        <taxon>Pontiella</taxon>
    </lineage>
</organism>
<keyword evidence="1" id="KW-0732">Signal</keyword>
<feature type="chain" id="PRO_5025653249" evidence="1">
    <location>
        <begin position="24"/>
        <end position="849"/>
    </location>
</feature>
<proteinExistence type="predicted"/>
<gene>
    <name evidence="2" type="ORF">PDESU_00772</name>
</gene>
<protein>
    <submittedName>
        <fullName evidence="2">Uncharacterized protein</fullName>
    </submittedName>
</protein>
<sequence>MKRNITKLFAVCMLAAVGAQGTAINWVGGGIDTEWDNVDNWATDYVPGNNTNGVADRGDFFSSADIGTVSSAVTSSNKVDIMMRNNGKLTISADMDSLRNIDIGINGGTSGFGTFIKQDAGTVSASQVTLGTVAANGGLYAISGTGALVLLNDLTVGQSGKFSIAGSDASVTVGNGSDEDLTMLTTATLEFILDTDGVGTIDVKDALIVDPSNSVLIVDVSAYTGDETQIDLVTFGTNDTQFATSNITVSGEGRFQSWSVGYDADSMYIDLVPYGAGETVLLGQDDFDGTTAYLTKVNSSSENSANLVWSSVNRDTVAAAVVIDTSVEAGGVIATNAMDVYGFLGTNKTDKVFAMLRAGLSGTRTLTYTFNVAGYNNLNLATDWAMSGSGSTPNIKMAYSFDGGAAVTNLAVGSSGVDWIQIMDDGRSVTNANSGTITVNGVGAGTLSEVFKTYTPTISGTGSVLTVTVSMASQVNFQTYGLDNLKLYGDVAPKPGDTLAIGRDNFDDAGIYASRSIVAGINSAPGVTWAIVSRDNIEYPGMIDTSVEAGGVVDTNATDTLGFLGTNKTDNIFGMYRAGTSARSLTYTFDITDYEDLNLLVDWATSGAYNGSKDVSMSYSIDGGATNTILDLGFSGSGWDETMDNGTVLSRASGFGVSVNGVVTNSLTDEFQTYNPAIAGTGSNLTLIIVMESSVGGFGGMGMDNLELIGTLSGPPAPVVGYDTWAAGYGLEGDDALPGADVEPDGLDNLMEYALGGDPNVDDAAAVAPAAYIMDDGGTDWFYHVYDQRVDDAALTFSLGATDNLVGTPADTNDVSFVGQSDEVDGFRTQTNRTEMTTDAKFISLKVEK</sequence>
<evidence type="ECO:0000313" key="2">
    <source>
        <dbReference type="EMBL" id="VGO12221.1"/>
    </source>
</evidence>
<name>A0A6C2TY07_PONDE</name>
<evidence type="ECO:0000313" key="3">
    <source>
        <dbReference type="Proteomes" id="UP000366872"/>
    </source>
</evidence>
<dbReference type="AlphaFoldDB" id="A0A6C2TY07"/>
<dbReference type="EMBL" id="CAAHFG010000001">
    <property type="protein sequence ID" value="VGO12221.1"/>
    <property type="molecule type" value="Genomic_DNA"/>
</dbReference>
<keyword evidence="3" id="KW-1185">Reference proteome</keyword>
<feature type="signal peptide" evidence="1">
    <location>
        <begin position="1"/>
        <end position="23"/>
    </location>
</feature>
<accession>A0A6C2TY07</accession>
<reference evidence="2 3" key="1">
    <citation type="submission" date="2019-04" db="EMBL/GenBank/DDBJ databases">
        <authorList>
            <person name="Van Vliet M D."/>
        </authorList>
    </citation>
    <scope>NUCLEOTIDE SEQUENCE [LARGE SCALE GENOMIC DNA]</scope>
    <source>
        <strain evidence="2 3">F1</strain>
    </source>
</reference>
<evidence type="ECO:0000256" key="1">
    <source>
        <dbReference type="SAM" id="SignalP"/>
    </source>
</evidence>
<dbReference type="Proteomes" id="UP000366872">
    <property type="component" value="Unassembled WGS sequence"/>
</dbReference>